<sequence>MKLIGFDIGGTKCATILGETDASGQVNIVEKIVFPTKKGPEASLTAIYSSTEELLHKNGLQPSQIAGIGISCGGPLDSRNGIILSPPNLPGWDNVPIVEMTEKRLGIKAFVQNDANACAMAEWKYGAGKGYDNVVFFTFGTGMGAGLILDGRLYSGTCDLAGEVGHLRLSGHGPVGFGKEGSFEGWCSGGGIAQVGQTMARQRIQMGAKTAYCSSLDELPAVTAKSIAEAAYAGDETAREVYRMVARYLGRGLALIIDVLNPEVIILGSIFGRSRDLIEPYMLEVVHREAIGFSAAKCRIVPAGLGEHIGDMAALVLAVEASKKP</sequence>
<dbReference type="InterPro" id="IPR043129">
    <property type="entry name" value="ATPase_NBD"/>
</dbReference>
<dbReference type="PANTHER" id="PTHR18964">
    <property type="entry name" value="ROK (REPRESSOR, ORF, KINASE) FAMILY"/>
    <property type="match status" value="1"/>
</dbReference>
<dbReference type="Proteomes" id="UP000322940">
    <property type="component" value="Unassembled WGS sequence"/>
</dbReference>
<comment type="similarity">
    <text evidence="1">Belongs to the ROK (NagC/XylR) family.</text>
</comment>
<name>A0A5B3H217_9BACT</name>
<dbReference type="Pfam" id="PF00480">
    <property type="entry name" value="ROK"/>
    <property type="match status" value="1"/>
</dbReference>
<organism evidence="2 3">
    <name type="scientific">Alistipes onderdonkii</name>
    <dbReference type="NCBI Taxonomy" id="328813"/>
    <lineage>
        <taxon>Bacteria</taxon>
        <taxon>Pseudomonadati</taxon>
        <taxon>Bacteroidota</taxon>
        <taxon>Bacteroidia</taxon>
        <taxon>Bacteroidales</taxon>
        <taxon>Rikenellaceae</taxon>
        <taxon>Alistipes</taxon>
    </lineage>
</organism>
<dbReference type="SUPFAM" id="SSF53067">
    <property type="entry name" value="Actin-like ATPase domain"/>
    <property type="match status" value="1"/>
</dbReference>
<dbReference type="CDD" id="cd23763">
    <property type="entry name" value="ASKHA_ATPase_ROK"/>
    <property type="match status" value="1"/>
</dbReference>
<protein>
    <submittedName>
        <fullName evidence="2">ROK family protein</fullName>
    </submittedName>
</protein>
<dbReference type="Gene3D" id="3.30.420.40">
    <property type="match status" value="2"/>
</dbReference>
<dbReference type="PANTHER" id="PTHR18964:SF149">
    <property type="entry name" value="BIFUNCTIONAL UDP-N-ACETYLGLUCOSAMINE 2-EPIMERASE_N-ACETYLMANNOSAMINE KINASE"/>
    <property type="match status" value="1"/>
</dbReference>
<proteinExistence type="inferred from homology"/>
<dbReference type="RefSeq" id="WP_130064672.1">
    <property type="nucleotide sequence ID" value="NZ_RCXC01000003.1"/>
</dbReference>
<accession>A0A5B3H217</accession>
<evidence type="ECO:0000313" key="2">
    <source>
        <dbReference type="EMBL" id="KAA2379903.1"/>
    </source>
</evidence>
<reference evidence="2 3" key="1">
    <citation type="journal article" date="2019" name="Nat. Med.">
        <title>A library of human gut bacterial isolates paired with longitudinal multiomics data enables mechanistic microbiome research.</title>
        <authorList>
            <person name="Poyet M."/>
            <person name="Groussin M."/>
            <person name="Gibbons S.M."/>
            <person name="Avila-Pacheco J."/>
            <person name="Jiang X."/>
            <person name="Kearney S.M."/>
            <person name="Perrotta A.R."/>
            <person name="Berdy B."/>
            <person name="Zhao S."/>
            <person name="Lieberman T.D."/>
            <person name="Swanson P.K."/>
            <person name="Smith M."/>
            <person name="Roesemann S."/>
            <person name="Alexander J.E."/>
            <person name="Rich S.A."/>
            <person name="Livny J."/>
            <person name="Vlamakis H."/>
            <person name="Clish C."/>
            <person name="Bullock K."/>
            <person name="Deik A."/>
            <person name="Scott J."/>
            <person name="Pierce K.A."/>
            <person name="Xavier R.J."/>
            <person name="Alm E.J."/>
        </authorList>
    </citation>
    <scope>NUCLEOTIDE SEQUENCE [LARGE SCALE GENOMIC DNA]</scope>
    <source>
        <strain evidence="2 3">BIOML-A266</strain>
    </source>
</reference>
<evidence type="ECO:0000256" key="1">
    <source>
        <dbReference type="ARBA" id="ARBA00006479"/>
    </source>
</evidence>
<dbReference type="EMBL" id="VVXH01000003">
    <property type="protein sequence ID" value="KAA2379903.1"/>
    <property type="molecule type" value="Genomic_DNA"/>
</dbReference>
<comment type="caution">
    <text evidence="2">The sequence shown here is derived from an EMBL/GenBank/DDBJ whole genome shotgun (WGS) entry which is preliminary data.</text>
</comment>
<dbReference type="InterPro" id="IPR000600">
    <property type="entry name" value="ROK"/>
</dbReference>
<dbReference type="AlphaFoldDB" id="A0A5B3H217"/>
<gene>
    <name evidence="2" type="ORF">F2Y10_03960</name>
</gene>
<evidence type="ECO:0000313" key="3">
    <source>
        <dbReference type="Proteomes" id="UP000322940"/>
    </source>
</evidence>